<name>A0A6M3K3Y7_9ZZZZ</name>
<organism evidence="2">
    <name type="scientific">viral metagenome</name>
    <dbReference type="NCBI Taxonomy" id="1070528"/>
    <lineage>
        <taxon>unclassified sequences</taxon>
        <taxon>metagenomes</taxon>
        <taxon>organismal metagenomes</taxon>
    </lineage>
</organism>
<dbReference type="EMBL" id="MT141440">
    <property type="protein sequence ID" value="QJA61401.1"/>
    <property type="molecule type" value="Genomic_DNA"/>
</dbReference>
<reference evidence="2" key="1">
    <citation type="submission" date="2020-03" db="EMBL/GenBank/DDBJ databases">
        <title>The deep terrestrial virosphere.</title>
        <authorList>
            <person name="Holmfeldt K."/>
            <person name="Nilsson E."/>
            <person name="Simone D."/>
            <person name="Lopez-Fernandez M."/>
            <person name="Wu X."/>
            <person name="de Brujin I."/>
            <person name="Lundin D."/>
            <person name="Andersson A."/>
            <person name="Bertilsson S."/>
            <person name="Dopson M."/>
        </authorList>
    </citation>
    <scope>NUCLEOTIDE SEQUENCE</scope>
    <source>
        <strain evidence="2">MM415A01359</strain>
        <strain evidence="1">MM415B00949</strain>
    </source>
</reference>
<gene>
    <name evidence="2" type="ORF">MM415A01359_0001</name>
    <name evidence="1" type="ORF">MM415B00949_0025</name>
</gene>
<proteinExistence type="predicted"/>
<evidence type="ECO:0000313" key="1">
    <source>
        <dbReference type="EMBL" id="QJA61401.1"/>
    </source>
</evidence>
<dbReference type="EMBL" id="MT142265">
    <property type="protein sequence ID" value="QJA77130.1"/>
    <property type="molecule type" value="Genomic_DNA"/>
</dbReference>
<accession>A0A6M3K3Y7</accession>
<protein>
    <submittedName>
        <fullName evidence="2">Uncharacterized protein</fullName>
    </submittedName>
</protein>
<dbReference type="AlphaFoldDB" id="A0A6M3K3Y7"/>
<sequence length="75" mass="8669">MEIMEEPAKKDIIKSLRKHRAELTAIIDGLKNLDETDDPRLNRILAQGIVLTLFELVDTLVNTEINIHNFMKRRG</sequence>
<evidence type="ECO:0000313" key="2">
    <source>
        <dbReference type="EMBL" id="QJA77130.1"/>
    </source>
</evidence>